<evidence type="ECO:0000313" key="4">
    <source>
        <dbReference type="Proteomes" id="UP000504603"/>
    </source>
</evidence>
<accession>A0A6J1DTA4</accession>
<evidence type="ECO:0000313" key="5">
    <source>
        <dbReference type="RefSeq" id="XP_022156942.1"/>
    </source>
</evidence>
<dbReference type="OrthoDB" id="1424245at2759"/>
<keyword evidence="4" id="KW-1185">Reference proteome</keyword>
<dbReference type="Proteomes" id="UP000504603">
    <property type="component" value="Unplaced"/>
</dbReference>
<organism evidence="4 5">
    <name type="scientific">Momordica charantia</name>
    <name type="common">Bitter gourd</name>
    <name type="synonym">Balsam pear</name>
    <dbReference type="NCBI Taxonomy" id="3673"/>
    <lineage>
        <taxon>Eukaryota</taxon>
        <taxon>Viridiplantae</taxon>
        <taxon>Streptophyta</taxon>
        <taxon>Embryophyta</taxon>
        <taxon>Tracheophyta</taxon>
        <taxon>Spermatophyta</taxon>
        <taxon>Magnoliopsida</taxon>
        <taxon>eudicotyledons</taxon>
        <taxon>Gunneridae</taxon>
        <taxon>Pentapetalae</taxon>
        <taxon>rosids</taxon>
        <taxon>fabids</taxon>
        <taxon>Cucurbitales</taxon>
        <taxon>Cucurbitaceae</taxon>
        <taxon>Momordiceae</taxon>
        <taxon>Momordica</taxon>
    </lineage>
</organism>
<keyword evidence="1" id="KW-0646">Protease inhibitor</keyword>
<dbReference type="SUPFAM" id="SSF54403">
    <property type="entry name" value="Cystatin/monellin"/>
    <property type="match status" value="1"/>
</dbReference>
<keyword evidence="2" id="KW-0789">Thiol protease inhibitor</keyword>
<evidence type="ECO:0000259" key="3">
    <source>
        <dbReference type="Pfam" id="PF16845"/>
    </source>
</evidence>
<dbReference type="AlphaFoldDB" id="A0A6J1DTA4"/>
<dbReference type="RefSeq" id="XP_022156942.1">
    <property type="nucleotide sequence ID" value="XM_022301250.1"/>
</dbReference>
<dbReference type="InterPro" id="IPR046350">
    <property type="entry name" value="Cystatin_sf"/>
</dbReference>
<name>A0A6J1DTA4_MOMCH</name>
<dbReference type="KEGG" id="mcha:111023774"/>
<dbReference type="PANTHER" id="PTHR47364:SF2">
    <property type="entry name" value="CYSTEINE PROTEINASE INHIBITOR 5"/>
    <property type="match status" value="1"/>
</dbReference>
<dbReference type="InterPro" id="IPR000010">
    <property type="entry name" value="Cystatin_dom"/>
</dbReference>
<evidence type="ECO:0000256" key="2">
    <source>
        <dbReference type="ARBA" id="ARBA00022704"/>
    </source>
</evidence>
<protein>
    <submittedName>
        <fullName evidence="5">Cysteine proteinase inhibitor 1-like</fullName>
    </submittedName>
</protein>
<reference evidence="5" key="1">
    <citation type="submission" date="2025-08" db="UniProtKB">
        <authorList>
            <consortium name="RefSeq"/>
        </authorList>
    </citation>
    <scope>IDENTIFICATION</scope>
    <source>
        <strain evidence="5">OHB3-1</strain>
    </source>
</reference>
<feature type="domain" description="Cystatin" evidence="3">
    <location>
        <begin position="21"/>
        <end position="106"/>
    </location>
</feature>
<dbReference type="Pfam" id="PF16845">
    <property type="entry name" value="SQAPI"/>
    <property type="match status" value="1"/>
</dbReference>
<gene>
    <name evidence="5" type="primary">LOC111023774</name>
</gene>
<dbReference type="Gene3D" id="3.10.450.10">
    <property type="match status" value="1"/>
</dbReference>
<proteinExistence type="predicted"/>
<dbReference type="PANTHER" id="PTHR47364">
    <property type="entry name" value="CYSTEINE PROTEINASE INHIBITOR 5"/>
    <property type="match status" value="1"/>
</dbReference>
<sequence>MVAAAAAVEPPSHAKGAYEPIKDVNASFIQEIGRYACIEYNRINEKKPEFTPHVYQKVVKGEQQVVGGMNYRLALMVTVNKQSQYYQAIVYDRSWESHRELTSFRRLLQN</sequence>
<dbReference type="GeneID" id="111023774"/>
<dbReference type="GO" id="GO:0004869">
    <property type="term" value="F:cysteine-type endopeptidase inhibitor activity"/>
    <property type="evidence" value="ECO:0007669"/>
    <property type="project" value="UniProtKB-KW"/>
</dbReference>
<evidence type="ECO:0000256" key="1">
    <source>
        <dbReference type="ARBA" id="ARBA00022690"/>
    </source>
</evidence>
<dbReference type="CDD" id="cd00042">
    <property type="entry name" value="CY"/>
    <property type="match status" value="1"/>
</dbReference>